<dbReference type="EMBL" id="CWJL01000010">
    <property type="protein sequence ID" value="CRY67290.1"/>
    <property type="molecule type" value="Genomic_DNA"/>
</dbReference>
<gene>
    <name evidence="3" type="primary">imm_2</name>
    <name evidence="3" type="ORF">ERS008529_00843</name>
    <name evidence="4" type="ORF">ERS137968_02362</name>
</gene>
<dbReference type="Pfam" id="PF01320">
    <property type="entry name" value="Colicin_Pyocin"/>
    <property type="match status" value="1"/>
</dbReference>
<dbReference type="GO" id="GO:0030153">
    <property type="term" value="P:bacteriocin immunity"/>
    <property type="evidence" value="ECO:0007669"/>
    <property type="project" value="UniProtKB-KW"/>
</dbReference>
<name>A0A0T9NSP1_9GAMM</name>
<keyword evidence="2" id="KW-0079">Bacteriocin immunity</keyword>
<reference evidence="3" key="2">
    <citation type="submission" date="2015-03" db="EMBL/GenBank/DDBJ databases">
        <authorList>
            <person name="Murphy D."/>
        </authorList>
    </citation>
    <scope>NUCLEOTIDE SEQUENCE [LARGE SCALE GENOMIC DNA]</scope>
    <source>
        <strain evidence="3">A125KOH2</strain>
    </source>
</reference>
<dbReference type="GO" id="GO:0015643">
    <property type="term" value="F:toxic substance binding"/>
    <property type="evidence" value="ECO:0007669"/>
    <property type="project" value="InterPro"/>
</dbReference>
<dbReference type="CDD" id="cd16363">
    <property type="entry name" value="Col_Im_like"/>
    <property type="match status" value="1"/>
</dbReference>
<dbReference type="EMBL" id="CQAZ01000005">
    <property type="protein sequence ID" value="CNH28123.1"/>
    <property type="molecule type" value="Genomic_DNA"/>
</dbReference>
<dbReference type="OrthoDB" id="6810874at2"/>
<evidence type="ECO:0000313" key="3">
    <source>
        <dbReference type="EMBL" id="CNH28123.1"/>
    </source>
</evidence>
<protein>
    <submittedName>
        <fullName evidence="3">Colicin immunity protein</fullName>
    </submittedName>
</protein>
<accession>A0A0T9NSP1</accession>
<dbReference type="STRING" id="1288385.ERS137968_02362"/>
<dbReference type="RefSeq" id="WP_049610273.1">
    <property type="nucleotide sequence ID" value="NZ_CAWMMU010000010.1"/>
</dbReference>
<dbReference type="Proteomes" id="UP000044625">
    <property type="component" value="Unassembled WGS sequence"/>
</dbReference>
<reference evidence="4 5" key="1">
    <citation type="submission" date="2015-03" db="EMBL/GenBank/DDBJ databases">
        <authorList>
            <consortium name="Pathogen Informatics"/>
            <person name="Murphy D."/>
        </authorList>
    </citation>
    <scope>NUCLEOTIDE SEQUENCE [LARGE SCALE GENOMIC DNA]</scope>
    <source>
        <strain evidence="5">type strain: CIP110230</strain>
        <strain evidence="4">Type strain: CIP110230</strain>
    </source>
</reference>
<dbReference type="InterPro" id="IPR000290">
    <property type="entry name" value="Colicin_pyocin"/>
</dbReference>
<dbReference type="Proteomes" id="UP000045840">
    <property type="component" value="Unassembled WGS sequence"/>
</dbReference>
<evidence type="ECO:0000313" key="5">
    <source>
        <dbReference type="Proteomes" id="UP000044625"/>
    </source>
</evidence>
<dbReference type="InterPro" id="IPR035900">
    <property type="entry name" value="Colicin_E_sf"/>
</dbReference>
<dbReference type="PRINTS" id="PR01299">
    <property type="entry name" value="PYOCIN"/>
</dbReference>
<evidence type="ECO:0000313" key="6">
    <source>
        <dbReference type="Proteomes" id="UP000045840"/>
    </source>
</evidence>
<comment type="similarity">
    <text evidence="1">Belongs to the colicins ColE2/ColE8/ColE9 and pyocins S1/S2 family.</text>
</comment>
<dbReference type="AlphaFoldDB" id="A0A0T9NSP1"/>
<evidence type="ECO:0000256" key="1">
    <source>
        <dbReference type="ARBA" id="ARBA00009346"/>
    </source>
</evidence>
<sequence length="84" mass="9656">MELKNSITEYTEGEFLAFLNKIWAVDVSEKEHDALIHHFVMLIEHPHGNGVLFYPASDVDNSPEGILEFIKKWRAENGKPGFKE</sequence>
<evidence type="ECO:0000313" key="4">
    <source>
        <dbReference type="EMBL" id="CRY67290.1"/>
    </source>
</evidence>
<dbReference type="Gene3D" id="1.10.1200.20">
    <property type="entry name" value="Colicin E immunity protein"/>
    <property type="match status" value="1"/>
</dbReference>
<organism evidence="3 6">
    <name type="scientific">Yersinia pekkanenii</name>
    <dbReference type="NCBI Taxonomy" id="1288385"/>
    <lineage>
        <taxon>Bacteria</taxon>
        <taxon>Pseudomonadati</taxon>
        <taxon>Pseudomonadota</taxon>
        <taxon>Gammaproteobacteria</taxon>
        <taxon>Enterobacterales</taxon>
        <taxon>Yersiniaceae</taxon>
        <taxon>Yersinia</taxon>
    </lineage>
</organism>
<reference evidence="6" key="3">
    <citation type="submission" date="2015-03" db="EMBL/GenBank/DDBJ databases">
        <authorList>
            <consortium name="Pathogen Informatics"/>
        </authorList>
    </citation>
    <scope>NUCLEOTIDE SEQUENCE [LARGE SCALE GENOMIC DNA]</scope>
    <source>
        <strain evidence="6">A125KOH2</strain>
    </source>
</reference>
<dbReference type="SUPFAM" id="SSF47345">
    <property type="entry name" value="Colicin E immunity proteins"/>
    <property type="match status" value="1"/>
</dbReference>
<keyword evidence="5" id="KW-1185">Reference proteome</keyword>
<proteinExistence type="inferred from homology"/>
<evidence type="ECO:0000256" key="2">
    <source>
        <dbReference type="ARBA" id="ARBA00023025"/>
    </source>
</evidence>